<evidence type="ECO:0000313" key="2">
    <source>
        <dbReference type="EMBL" id="VAX22140.1"/>
    </source>
</evidence>
<dbReference type="AlphaFoldDB" id="A0A3B1CHK6"/>
<reference evidence="2" key="1">
    <citation type="submission" date="2018-06" db="EMBL/GenBank/DDBJ databases">
        <authorList>
            <person name="Zhirakovskaya E."/>
        </authorList>
    </citation>
    <scope>NUCLEOTIDE SEQUENCE</scope>
</reference>
<accession>A0A3B1CHK6</accession>
<proteinExistence type="predicted"/>
<protein>
    <submittedName>
        <fullName evidence="2">Uncharacterized protein</fullName>
    </submittedName>
</protein>
<organism evidence="2">
    <name type="scientific">hydrothermal vent metagenome</name>
    <dbReference type="NCBI Taxonomy" id="652676"/>
    <lineage>
        <taxon>unclassified sequences</taxon>
        <taxon>metagenomes</taxon>
        <taxon>ecological metagenomes</taxon>
    </lineage>
</organism>
<dbReference type="EMBL" id="UOGB01000227">
    <property type="protein sequence ID" value="VAX22140.1"/>
    <property type="molecule type" value="Genomic_DNA"/>
</dbReference>
<sequence length="58" mass="6148">MLLLNKKGGYKARNKSNGGVGRQDSAGGGGGDQKCVPLRAVSRREDMFIDLAALLMEP</sequence>
<evidence type="ECO:0000256" key="1">
    <source>
        <dbReference type="SAM" id="MobiDB-lite"/>
    </source>
</evidence>
<gene>
    <name evidence="2" type="ORF">MNBD_NITROSPINAE03-1054</name>
</gene>
<feature type="region of interest" description="Disordered" evidence="1">
    <location>
        <begin position="1"/>
        <end position="35"/>
    </location>
</feature>
<name>A0A3B1CHK6_9ZZZZ</name>
<feature type="compositionally biased region" description="Gly residues" evidence="1">
    <location>
        <begin position="18"/>
        <end position="32"/>
    </location>
</feature>